<dbReference type="SUPFAM" id="SSF53383">
    <property type="entry name" value="PLP-dependent transferases"/>
    <property type="match status" value="1"/>
</dbReference>
<reference evidence="8 9" key="1">
    <citation type="submission" date="2017-05" db="EMBL/GenBank/DDBJ databases">
        <authorList>
            <person name="Song R."/>
            <person name="Chenine A.L."/>
            <person name="Ruprecht R.M."/>
        </authorList>
    </citation>
    <scope>NUCLEOTIDE SEQUENCE [LARGE SCALE GENOMIC DNA]</scope>
    <source>
        <strain evidence="8 9">CECT 7927</strain>
    </source>
</reference>
<reference evidence="7 10" key="2">
    <citation type="submission" date="2023-11" db="EMBL/GenBank/DDBJ databases">
        <title>Plant-associative lifestyle of Vibrio porteresiae and its evolutionary dynamics.</title>
        <authorList>
            <person name="Rameshkumar N."/>
            <person name="Kirti K."/>
        </authorList>
    </citation>
    <scope>NUCLEOTIDE SEQUENCE [LARGE SCALE GENOMIC DNA]</scope>
    <source>
        <strain evidence="7 10">MSSRF38</strain>
    </source>
</reference>
<organism evidence="8 9">
    <name type="scientific">Vibrio mangrovi</name>
    <dbReference type="NCBI Taxonomy" id="474394"/>
    <lineage>
        <taxon>Bacteria</taxon>
        <taxon>Pseudomonadati</taxon>
        <taxon>Pseudomonadota</taxon>
        <taxon>Gammaproteobacteria</taxon>
        <taxon>Vibrionales</taxon>
        <taxon>Vibrionaceae</taxon>
        <taxon>Vibrio</taxon>
    </lineage>
</organism>
<dbReference type="PANTHER" id="PTHR43525:SF1">
    <property type="entry name" value="PROTEIN MALY"/>
    <property type="match status" value="1"/>
</dbReference>
<evidence type="ECO:0000313" key="9">
    <source>
        <dbReference type="Proteomes" id="UP000196125"/>
    </source>
</evidence>
<dbReference type="Gene3D" id="3.40.640.10">
    <property type="entry name" value="Type I PLP-dependent aspartate aminotransferase-like (Major domain)"/>
    <property type="match status" value="1"/>
</dbReference>
<dbReference type="AlphaFoldDB" id="A0A1Y6ITR9"/>
<evidence type="ECO:0000256" key="4">
    <source>
        <dbReference type="ARBA" id="ARBA00023239"/>
    </source>
</evidence>
<proteinExistence type="inferred from homology"/>
<dbReference type="Proteomes" id="UP000196125">
    <property type="component" value="Unassembled WGS sequence"/>
</dbReference>
<dbReference type="OrthoDB" id="3224382at2"/>
<dbReference type="NCBIfam" id="TIGR04350">
    <property type="entry name" value="C_S_lyase_PatB"/>
    <property type="match status" value="1"/>
</dbReference>
<evidence type="ECO:0000313" key="7">
    <source>
        <dbReference type="EMBL" id="MDW6004788.1"/>
    </source>
</evidence>
<sequence>MKSFDFDTVVPRRGSGSYKWDASNDPESLPMWVADMDFRTAPAVIHALERRVSHGIFGYTKVPDCYYSALISWLQRRHQFLIERDWVLYTSGVVPAISAILKALTQPGDGVIVQTPAYNCFFSSIRNMECRLVENRLICNNGYFEMDFDDLELKASDPSVSVMLLCNPHNPVGRAWTAEELQQVGKICGRHGVVVISDEIHCDLTFPEFRHQPFAALSDDFLLNSVTCNSPSKSFNIAGLQIANIIVADENIRAKIDKALNIHEVCDVNPFGVEALMAAYNEGEEWLDALRDYLYENYLTVSSFISEQLPELTLTTQEATYLAWIDCRSLNASSAQISQALQSQSHLFISEGTVYGDAGEGYIRLNMACPREVLLDGLMRIKTTLINCYRK</sequence>
<dbReference type="EMBL" id="JAWRCO010000002">
    <property type="protein sequence ID" value="MDW6004788.1"/>
    <property type="molecule type" value="Genomic_DNA"/>
</dbReference>
<protein>
    <recommendedName>
        <fullName evidence="2">cysteine-S-conjugate beta-lyase</fullName>
        <ecNumber evidence="2">4.4.1.13</ecNumber>
    </recommendedName>
</protein>
<evidence type="ECO:0000313" key="8">
    <source>
        <dbReference type="EMBL" id="SMS01079.1"/>
    </source>
</evidence>
<evidence type="ECO:0000256" key="1">
    <source>
        <dbReference type="ARBA" id="ARBA00001933"/>
    </source>
</evidence>
<dbReference type="GO" id="GO:0047804">
    <property type="term" value="F:cysteine-S-conjugate beta-lyase activity"/>
    <property type="evidence" value="ECO:0007669"/>
    <property type="project" value="UniProtKB-EC"/>
</dbReference>
<dbReference type="EMBL" id="FXXI01000003">
    <property type="protein sequence ID" value="SMS01079.1"/>
    <property type="molecule type" value="Genomic_DNA"/>
</dbReference>
<dbReference type="Gene3D" id="3.90.1150.10">
    <property type="entry name" value="Aspartate Aminotransferase, domain 1"/>
    <property type="match status" value="1"/>
</dbReference>
<keyword evidence="4 8" id="KW-0456">Lyase</keyword>
<dbReference type="GO" id="GO:0030170">
    <property type="term" value="F:pyridoxal phosphate binding"/>
    <property type="evidence" value="ECO:0007669"/>
    <property type="project" value="InterPro"/>
</dbReference>
<feature type="domain" description="Aminotransferase class I/classII large" evidence="6">
    <location>
        <begin position="35"/>
        <end position="373"/>
    </location>
</feature>
<dbReference type="InterPro" id="IPR004839">
    <property type="entry name" value="Aminotransferase_I/II_large"/>
</dbReference>
<dbReference type="RefSeq" id="WP_087481105.1">
    <property type="nucleotide sequence ID" value="NZ_AP024884.1"/>
</dbReference>
<dbReference type="InterPro" id="IPR027619">
    <property type="entry name" value="C-S_lyase_PatB-like"/>
</dbReference>
<dbReference type="InterPro" id="IPR015421">
    <property type="entry name" value="PyrdxlP-dep_Trfase_major"/>
</dbReference>
<accession>A0A1Y6ITR9</accession>
<dbReference type="InterPro" id="IPR051798">
    <property type="entry name" value="Class-II_PLP-Dep_Aminotrans"/>
</dbReference>
<keyword evidence="10" id="KW-1185">Reference proteome</keyword>
<evidence type="ECO:0000256" key="3">
    <source>
        <dbReference type="ARBA" id="ARBA00022898"/>
    </source>
</evidence>
<gene>
    <name evidence="8" type="primary">patB</name>
    <name evidence="7" type="ORF">SBX37_18170</name>
    <name evidence="8" type="ORF">VIM7927_02356</name>
</gene>
<comment type="similarity">
    <text evidence="5">Belongs to the class-II pyridoxal-phosphate-dependent aminotransferase family. MalY/PatB cystathionine beta-lyase subfamily.</text>
</comment>
<comment type="cofactor">
    <cofactor evidence="1">
        <name>pyridoxal 5'-phosphate</name>
        <dbReference type="ChEBI" id="CHEBI:597326"/>
    </cofactor>
</comment>
<dbReference type="InterPro" id="IPR015424">
    <property type="entry name" value="PyrdxlP-dep_Trfase"/>
</dbReference>
<name>A0A1Y6ITR9_9VIBR</name>
<dbReference type="Proteomes" id="UP001283366">
    <property type="component" value="Unassembled WGS sequence"/>
</dbReference>
<evidence type="ECO:0000313" key="10">
    <source>
        <dbReference type="Proteomes" id="UP001283366"/>
    </source>
</evidence>
<dbReference type="Pfam" id="PF00155">
    <property type="entry name" value="Aminotran_1_2"/>
    <property type="match status" value="1"/>
</dbReference>
<evidence type="ECO:0000259" key="6">
    <source>
        <dbReference type="Pfam" id="PF00155"/>
    </source>
</evidence>
<dbReference type="CDD" id="cd00609">
    <property type="entry name" value="AAT_like"/>
    <property type="match status" value="1"/>
</dbReference>
<evidence type="ECO:0000256" key="5">
    <source>
        <dbReference type="ARBA" id="ARBA00037974"/>
    </source>
</evidence>
<evidence type="ECO:0000256" key="2">
    <source>
        <dbReference type="ARBA" id="ARBA00012224"/>
    </source>
</evidence>
<dbReference type="InterPro" id="IPR015422">
    <property type="entry name" value="PyrdxlP-dep_Trfase_small"/>
</dbReference>
<dbReference type="PANTHER" id="PTHR43525">
    <property type="entry name" value="PROTEIN MALY"/>
    <property type="match status" value="1"/>
</dbReference>
<keyword evidence="3" id="KW-0663">Pyridoxal phosphate</keyword>
<dbReference type="EC" id="4.4.1.13" evidence="2"/>